<dbReference type="EMBL" id="JAFBBU010000001">
    <property type="protein sequence ID" value="MBM7472084.1"/>
    <property type="molecule type" value="Genomic_DNA"/>
</dbReference>
<protein>
    <submittedName>
        <fullName evidence="2">Uncharacterized protein</fullName>
    </submittedName>
</protein>
<gene>
    <name evidence="2" type="ORF">JOE66_001718</name>
</gene>
<proteinExistence type="predicted"/>
<organism evidence="2 3">
    <name type="scientific">Subtercola frigoramans</name>
    <dbReference type="NCBI Taxonomy" id="120298"/>
    <lineage>
        <taxon>Bacteria</taxon>
        <taxon>Bacillati</taxon>
        <taxon>Actinomycetota</taxon>
        <taxon>Actinomycetes</taxon>
        <taxon>Micrococcales</taxon>
        <taxon>Microbacteriaceae</taxon>
        <taxon>Subtercola</taxon>
    </lineage>
</organism>
<accession>A0ABS2L4Z0</accession>
<name>A0ABS2L4Z0_9MICO</name>
<feature type="region of interest" description="Disordered" evidence="1">
    <location>
        <begin position="205"/>
        <end position="251"/>
    </location>
</feature>
<feature type="compositionally biased region" description="Basic and acidic residues" evidence="1">
    <location>
        <begin position="207"/>
        <end position="245"/>
    </location>
</feature>
<feature type="compositionally biased region" description="Basic and acidic residues" evidence="1">
    <location>
        <begin position="130"/>
        <end position="147"/>
    </location>
</feature>
<dbReference type="Proteomes" id="UP000776164">
    <property type="component" value="Unassembled WGS sequence"/>
</dbReference>
<keyword evidence="3" id="KW-1185">Reference proteome</keyword>
<evidence type="ECO:0000313" key="3">
    <source>
        <dbReference type="Proteomes" id="UP000776164"/>
    </source>
</evidence>
<sequence length="270" mass="30081">MSRRLRRSRLQGCDCAGFSHREERGFTIGCEFASMPNPNRTAVCVAGRRRTANLPAGVTAAWLSAGRATQPAFRAFELLEELPTTFIFDIGEGEDVVAEIDECLTVGNRRRARSAGHPSIRPARQSPRTSRGDARETRGVTERRKDASFASLAEPDVGGTYPAADLGCRVNLRQRLKHGYEDVCRFSRQQGTRLQELLQRQLGCARSTERELIPSRPRTDGARDTDNQRSDGTIHDTRMNRHGDYGHPWPVNGEKFADSVCCEGPDRRPG</sequence>
<feature type="region of interest" description="Disordered" evidence="1">
    <location>
        <begin position="111"/>
        <end position="148"/>
    </location>
</feature>
<evidence type="ECO:0000256" key="1">
    <source>
        <dbReference type="SAM" id="MobiDB-lite"/>
    </source>
</evidence>
<reference evidence="2 3" key="1">
    <citation type="submission" date="2021-01" db="EMBL/GenBank/DDBJ databases">
        <title>Sequencing the genomes of 1000 actinobacteria strains.</title>
        <authorList>
            <person name="Klenk H.-P."/>
        </authorList>
    </citation>
    <scope>NUCLEOTIDE SEQUENCE [LARGE SCALE GENOMIC DNA]</scope>
    <source>
        <strain evidence="2 3">DSM 13057</strain>
    </source>
</reference>
<comment type="caution">
    <text evidence="2">The sequence shown here is derived from an EMBL/GenBank/DDBJ whole genome shotgun (WGS) entry which is preliminary data.</text>
</comment>
<evidence type="ECO:0000313" key="2">
    <source>
        <dbReference type="EMBL" id="MBM7472084.1"/>
    </source>
</evidence>